<dbReference type="EMBL" id="JADQDC010000002">
    <property type="protein sequence ID" value="MBF9150197.1"/>
    <property type="molecule type" value="Genomic_DNA"/>
</dbReference>
<evidence type="ECO:0000313" key="3">
    <source>
        <dbReference type="Proteomes" id="UP000600799"/>
    </source>
</evidence>
<evidence type="ECO:0000313" key="2">
    <source>
        <dbReference type="EMBL" id="MBF9150197.1"/>
    </source>
</evidence>
<gene>
    <name evidence="2" type="ORF">I2488_04215</name>
</gene>
<proteinExistence type="predicted"/>
<keyword evidence="1" id="KW-1133">Transmembrane helix</keyword>
<sequence>MDGPIEWFAAIGKIIAAGLVAADIGRRWTGWGFVLFVAVALSWIASGMINGAASLVIQNGALVIINAWGVWRYLLNPERGANSGK</sequence>
<evidence type="ECO:0000256" key="1">
    <source>
        <dbReference type="SAM" id="Phobius"/>
    </source>
</evidence>
<dbReference type="Proteomes" id="UP000600799">
    <property type="component" value="Unassembled WGS sequence"/>
</dbReference>
<organism evidence="2 3">
    <name type="scientific">Novosphingobium jiangmenense</name>
    <dbReference type="NCBI Taxonomy" id="2791981"/>
    <lineage>
        <taxon>Bacteria</taxon>
        <taxon>Pseudomonadati</taxon>
        <taxon>Pseudomonadota</taxon>
        <taxon>Alphaproteobacteria</taxon>
        <taxon>Sphingomonadales</taxon>
        <taxon>Sphingomonadaceae</taxon>
        <taxon>Novosphingobium</taxon>
    </lineage>
</organism>
<keyword evidence="1" id="KW-0472">Membrane</keyword>
<feature type="transmembrane region" description="Helical" evidence="1">
    <location>
        <begin position="6"/>
        <end position="24"/>
    </location>
</feature>
<accession>A0ABS0HD53</accession>
<protein>
    <recommendedName>
        <fullName evidence="4">Nicotinamide riboside transporter PnuC</fullName>
    </recommendedName>
</protein>
<dbReference type="RefSeq" id="WP_196274556.1">
    <property type="nucleotide sequence ID" value="NZ_JADQDC010000002.1"/>
</dbReference>
<comment type="caution">
    <text evidence="2">The sequence shown here is derived from an EMBL/GenBank/DDBJ whole genome shotgun (WGS) entry which is preliminary data.</text>
</comment>
<evidence type="ECO:0008006" key="4">
    <source>
        <dbReference type="Google" id="ProtNLM"/>
    </source>
</evidence>
<keyword evidence="1" id="KW-0812">Transmembrane</keyword>
<reference evidence="2 3" key="1">
    <citation type="submission" date="2020-11" db="EMBL/GenBank/DDBJ databases">
        <title>The genome sequence of Novosphingobium sp. 1Y9A.</title>
        <authorList>
            <person name="Liu Y."/>
        </authorList>
    </citation>
    <scope>NUCLEOTIDE SEQUENCE [LARGE SCALE GENOMIC DNA]</scope>
    <source>
        <strain evidence="2 3">1Y9A</strain>
    </source>
</reference>
<name>A0ABS0HD53_9SPHN</name>
<keyword evidence="3" id="KW-1185">Reference proteome</keyword>
<feature type="transmembrane region" description="Helical" evidence="1">
    <location>
        <begin position="31"/>
        <end position="49"/>
    </location>
</feature>
<feature type="transmembrane region" description="Helical" evidence="1">
    <location>
        <begin position="55"/>
        <end position="75"/>
    </location>
</feature>